<evidence type="ECO:0008006" key="7">
    <source>
        <dbReference type="Google" id="ProtNLM"/>
    </source>
</evidence>
<dbReference type="GO" id="GO:0016020">
    <property type="term" value="C:membrane"/>
    <property type="evidence" value="ECO:0007669"/>
    <property type="project" value="UniProtKB-SubCell"/>
</dbReference>
<dbReference type="RefSeq" id="WP_157388880.1">
    <property type="nucleotide sequence ID" value="NZ_WRPP01000003.1"/>
</dbReference>
<comment type="subcellular location">
    <subcellularLocation>
        <location evidence="1">Membrane</location>
    </subcellularLocation>
</comment>
<feature type="region of interest" description="Disordered" evidence="3">
    <location>
        <begin position="1"/>
        <end position="23"/>
    </location>
</feature>
<reference evidence="5 6" key="1">
    <citation type="submission" date="2019-12" db="EMBL/GenBank/DDBJ databases">
        <title>Nocardia sp. nov. ET3-3 isolated from soil.</title>
        <authorList>
            <person name="Kanchanasin P."/>
            <person name="Tanasupawat S."/>
            <person name="Yuki M."/>
            <person name="Kudo T."/>
        </authorList>
    </citation>
    <scope>NUCLEOTIDE SEQUENCE [LARGE SCALE GENOMIC DNA]</scope>
    <source>
        <strain evidence="5 6">ET3-3</strain>
    </source>
</reference>
<evidence type="ECO:0000313" key="6">
    <source>
        <dbReference type="Proteomes" id="UP000466794"/>
    </source>
</evidence>
<evidence type="ECO:0000256" key="2">
    <source>
        <dbReference type="ARBA" id="ARBA00023136"/>
    </source>
</evidence>
<evidence type="ECO:0000256" key="4">
    <source>
        <dbReference type="SAM" id="Phobius"/>
    </source>
</evidence>
<accession>A0A7K1UY40</accession>
<keyword evidence="6" id="KW-1185">Reference proteome</keyword>
<comment type="caution">
    <text evidence="5">The sequence shown here is derived from an EMBL/GenBank/DDBJ whole genome shotgun (WGS) entry which is preliminary data.</text>
</comment>
<proteinExistence type="predicted"/>
<dbReference type="EMBL" id="WRPP01000003">
    <property type="protein sequence ID" value="MVU79284.1"/>
    <property type="molecule type" value="Genomic_DNA"/>
</dbReference>
<dbReference type="PANTHER" id="PTHR37042">
    <property type="entry name" value="OUTER MEMBRANE PROTEIN RV1973"/>
    <property type="match status" value="1"/>
</dbReference>
<evidence type="ECO:0000256" key="1">
    <source>
        <dbReference type="ARBA" id="ARBA00004370"/>
    </source>
</evidence>
<organism evidence="5 6">
    <name type="scientific">Nocardia terrae</name>
    <dbReference type="NCBI Taxonomy" id="2675851"/>
    <lineage>
        <taxon>Bacteria</taxon>
        <taxon>Bacillati</taxon>
        <taxon>Actinomycetota</taxon>
        <taxon>Actinomycetes</taxon>
        <taxon>Mycobacteriales</taxon>
        <taxon>Nocardiaceae</taxon>
        <taxon>Nocardia</taxon>
    </lineage>
</organism>
<keyword evidence="4" id="KW-1133">Transmembrane helix</keyword>
<dbReference type="PANTHER" id="PTHR37042:SF4">
    <property type="entry name" value="OUTER MEMBRANE PROTEIN RV1973"/>
    <property type="match status" value="1"/>
</dbReference>
<evidence type="ECO:0000313" key="5">
    <source>
        <dbReference type="EMBL" id="MVU79284.1"/>
    </source>
</evidence>
<keyword evidence="4" id="KW-0812">Transmembrane</keyword>
<feature type="transmembrane region" description="Helical" evidence="4">
    <location>
        <begin position="116"/>
        <end position="144"/>
    </location>
</feature>
<protein>
    <recommendedName>
        <fullName evidence="7">Mce-associated membrane protein</fullName>
    </recommendedName>
</protein>
<gene>
    <name evidence="5" type="ORF">GPX89_18820</name>
</gene>
<evidence type="ECO:0000256" key="3">
    <source>
        <dbReference type="SAM" id="MobiDB-lite"/>
    </source>
</evidence>
<dbReference type="Proteomes" id="UP000466794">
    <property type="component" value="Unassembled WGS sequence"/>
</dbReference>
<name>A0A7K1UY40_9NOCA</name>
<sequence>MSETPATRNRTRRRVVRQAGPPVEDDHVRIEVLETSVAAVSPEPAVAAQPKADAVEPKADTVETVEEVAPVAAESATAEPEFVVAVIEDAPDSDVEETAESEGGEPKSRFQRARAALGLSGSIAAVVALISTLVLIGSGGVYLYHQPRADDLSARRQEYIQVAKQAYLDMVTVKADTAGPDLDRLFAVAGGGLKDDLAANKEDYKKVFEQMKVQSSGKIISAAIESDGPDSAKVLLLAQQTVSNAASNGPMQKDYRFRVTVNRHDGTVTASAWELVP</sequence>
<keyword evidence="2 4" id="KW-0472">Membrane</keyword>
<dbReference type="AlphaFoldDB" id="A0A7K1UY40"/>